<proteinExistence type="predicted"/>
<keyword evidence="2" id="KW-1185">Reference proteome</keyword>
<dbReference type="Proteomes" id="UP000314294">
    <property type="component" value="Unassembled WGS sequence"/>
</dbReference>
<organism evidence="1 2">
    <name type="scientific">Liparis tanakae</name>
    <name type="common">Tanaka's snailfish</name>
    <dbReference type="NCBI Taxonomy" id="230148"/>
    <lineage>
        <taxon>Eukaryota</taxon>
        <taxon>Metazoa</taxon>
        <taxon>Chordata</taxon>
        <taxon>Craniata</taxon>
        <taxon>Vertebrata</taxon>
        <taxon>Euteleostomi</taxon>
        <taxon>Actinopterygii</taxon>
        <taxon>Neopterygii</taxon>
        <taxon>Teleostei</taxon>
        <taxon>Neoteleostei</taxon>
        <taxon>Acanthomorphata</taxon>
        <taxon>Eupercaria</taxon>
        <taxon>Perciformes</taxon>
        <taxon>Cottioidei</taxon>
        <taxon>Cottales</taxon>
        <taxon>Liparidae</taxon>
        <taxon>Liparis</taxon>
    </lineage>
</organism>
<reference evidence="1 2" key="1">
    <citation type="submission" date="2019-03" db="EMBL/GenBank/DDBJ databases">
        <title>First draft genome of Liparis tanakae, snailfish: a comprehensive survey of snailfish specific genes.</title>
        <authorList>
            <person name="Kim W."/>
            <person name="Song I."/>
            <person name="Jeong J.-H."/>
            <person name="Kim D."/>
            <person name="Kim S."/>
            <person name="Ryu S."/>
            <person name="Song J.Y."/>
            <person name="Lee S.K."/>
        </authorList>
    </citation>
    <scope>NUCLEOTIDE SEQUENCE [LARGE SCALE GENOMIC DNA]</scope>
    <source>
        <tissue evidence="1">Muscle</tissue>
    </source>
</reference>
<protein>
    <submittedName>
        <fullName evidence="1">Uncharacterized protein</fullName>
    </submittedName>
</protein>
<accession>A0A4Z2G5R3</accession>
<evidence type="ECO:0000313" key="2">
    <source>
        <dbReference type="Proteomes" id="UP000314294"/>
    </source>
</evidence>
<dbReference type="EMBL" id="SRLO01000696">
    <property type="protein sequence ID" value="TNN48470.1"/>
    <property type="molecule type" value="Genomic_DNA"/>
</dbReference>
<sequence>MMKPQSFGIQGWASCSINSLQPSYGTLALADPSVSQSHGWRNLFQFQRLGVKPVALLPLSSHPAHLHSIYRESLKPASTQLLCAHRLSVVSVNEPNGPAEL</sequence>
<evidence type="ECO:0000313" key="1">
    <source>
        <dbReference type="EMBL" id="TNN48470.1"/>
    </source>
</evidence>
<dbReference type="PROSITE" id="PS51257">
    <property type="entry name" value="PROKAR_LIPOPROTEIN"/>
    <property type="match status" value="1"/>
</dbReference>
<comment type="caution">
    <text evidence="1">The sequence shown here is derived from an EMBL/GenBank/DDBJ whole genome shotgun (WGS) entry which is preliminary data.</text>
</comment>
<name>A0A4Z2G5R3_9TELE</name>
<gene>
    <name evidence="1" type="ORF">EYF80_041344</name>
</gene>
<dbReference type="AlphaFoldDB" id="A0A4Z2G5R3"/>